<evidence type="ECO:0000313" key="3">
    <source>
        <dbReference type="Proteomes" id="UP001642360"/>
    </source>
</evidence>
<protein>
    <submittedName>
        <fullName evidence="2">Uncharacterized protein</fullName>
    </submittedName>
</protein>
<keyword evidence="1" id="KW-0472">Membrane</keyword>
<keyword evidence="1" id="KW-0812">Transmembrane</keyword>
<name>A0ABC8RBA5_9AQUA</name>
<reference evidence="2 3" key="1">
    <citation type="submission" date="2024-02" db="EMBL/GenBank/DDBJ databases">
        <authorList>
            <person name="Vignale AGUSTIN F."/>
            <person name="Sosa J E."/>
            <person name="Modenutti C."/>
        </authorList>
    </citation>
    <scope>NUCLEOTIDE SEQUENCE [LARGE SCALE GENOMIC DNA]</scope>
</reference>
<dbReference type="Proteomes" id="UP001642360">
    <property type="component" value="Unassembled WGS sequence"/>
</dbReference>
<proteinExistence type="predicted"/>
<evidence type="ECO:0000313" key="2">
    <source>
        <dbReference type="EMBL" id="CAK9140835.1"/>
    </source>
</evidence>
<sequence>MPKNDGSDYILPECLKVQASEFVSSARSTIDEVQQVISIISKFTYVFGVFRLSNSISDCLDLLDLSADEPNWTLLLRIPMVGLCHLSLFLFYLPTFLAKARERY</sequence>
<feature type="transmembrane region" description="Helical" evidence="1">
    <location>
        <begin position="74"/>
        <end position="93"/>
    </location>
</feature>
<accession>A0ABC8RBA5</accession>
<keyword evidence="3" id="KW-1185">Reference proteome</keyword>
<dbReference type="EMBL" id="CAUOFW020001081">
    <property type="protein sequence ID" value="CAK9140835.1"/>
    <property type="molecule type" value="Genomic_DNA"/>
</dbReference>
<evidence type="ECO:0000256" key="1">
    <source>
        <dbReference type="SAM" id="Phobius"/>
    </source>
</evidence>
<gene>
    <name evidence="2" type="ORF">ILEXP_LOCUS8346</name>
</gene>
<organism evidence="2 3">
    <name type="scientific">Ilex paraguariensis</name>
    <name type="common">yerba mate</name>
    <dbReference type="NCBI Taxonomy" id="185542"/>
    <lineage>
        <taxon>Eukaryota</taxon>
        <taxon>Viridiplantae</taxon>
        <taxon>Streptophyta</taxon>
        <taxon>Embryophyta</taxon>
        <taxon>Tracheophyta</taxon>
        <taxon>Spermatophyta</taxon>
        <taxon>Magnoliopsida</taxon>
        <taxon>eudicotyledons</taxon>
        <taxon>Gunneridae</taxon>
        <taxon>Pentapetalae</taxon>
        <taxon>asterids</taxon>
        <taxon>campanulids</taxon>
        <taxon>Aquifoliales</taxon>
        <taxon>Aquifoliaceae</taxon>
        <taxon>Ilex</taxon>
    </lineage>
</organism>
<comment type="caution">
    <text evidence="2">The sequence shown here is derived from an EMBL/GenBank/DDBJ whole genome shotgun (WGS) entry which is preliminary data.</text>
</comment>
<keyword evidence="1" id="KW-1133">Transmembrane helix</keyword>
<dbReference type="AlphaFoldDB" id="A0ABC8RBA5"/>